<evidence type="ECO:0008006" key="3">
    <source>
        <dbReference type="Google" id="ProtNLM"/>
    </source>
</evidence>
<dbReference type="RefSeq" id="WP_144642802.1">
    <property type="nucleotide sequence ID" value="NZ_BNAX01000011.1"/>
</dbReference>
<keyword evidence="2" id="KW-1185">Reference proteome</keyword>
<dbReference type="AlphaFoldDB" id="A0A558A2S8"/>
<dbReference type="OrthoDB" id="3214026at2"/>
<reference evidence="1 2" key="1">
    <citation type="submission" date="2019-07" db="EMBL/GenBank/DDBJ databases">
        <title>New species of Amycolatopsis and Streptomyces.</title>
        <authorList>
            <person name="Duangmal K."/>
            <person name="Teo W.F.A."/>
            <person name="Lipun K."/>
        </authorList>
    </citation>
    <scope>NUCLEOTIDE SEQUENCE [LARGE SCALE GENOMIC DNA]</scope>
    <source>
        <strain evidence="1 2">JCM 30562</strain>
    </source>
</reference>
<comment type="caution">
    <text evidence="1">The sequence shown here is derived from an EMBL/GenBank/DDBJ whole genome shotgun (WGS) entry which is preliminary data.</text>
</comment>
<proteinExistence type="predicted"/>
<name>A0A558A2S8_9PSEU</name>
<evidence type="ECO:0000313" key="1">
    <source>
        <dbReference type="EMBL" id="TVT18560.1"/>
    </source>
</evidence>
<sequence>MQWQRVEKPDFGYAVAVPQGWDERPPNLKNSPWETARFGESGDRRHSLIVFRHPVKPGRDVMEVAELVQPSLERSGFTDFEITPGTMAGRPAAVLWCAKHDAGRTWAVREYLSVQDDVAFCLGCGTSVPGEDDELFASIAERFELL</sequence>
<protein>
    <recommendedName>
        <fullName evidence="3">DUF1795 domain-containing protein</fullName>
    </recommendedName>
</protein>
<dbReference type="Proteomes" id="UP000318578">
    <property type="component" value="Unassembled WGS sequence"/>
</dbReference>
<accession>A0A558A2S8</accession>
<evidence type="ECO:0000313" key="2">
    <source>
        <dbReference type="Proteomes" id="UP000318578"/>
    </source>
</evidence>
<gene>
    <name evidence="1" type="ORF">FNH06_27435</name>
</gene>
<dbReference type="EMBL" id="VJZA01000059">
    <property type="protein sequence ID" value="TVT18560.1"/>
    <property type="molecule type" value="Genomic_DNA"/>
</dbReference>
<organism evidence="1 2">
    <name type="scientific">Amycolatopsis acidiphila</name>
    <dbReference type="NCBI Taxonomy" id="715473"/>
    <lineage>
        <taxon>Bacteria</taxon>
        <taxon>Bacillati</taxon>
        <taxon>Actinomycetota</taxon>
        <taxon>Actinomycetes</taxon>
        <taxon>Pseudonocardiales</taxon>
        <taxon>Pseudonocardiaceae</taxon>
        <taxon>Amycolatopsis</taxon>
    </lineage>
</organism>